<dbReference type="VEuPathDB" id="TriTrypDB:TvY486_1009270"/>
<proteinExistence type="predicted"/>
<feature type="transmembrane region" description="Helical" evidence="1">
    <location>
        <begin position="72"/>
        <end position="95"/>
    </location>
</feature>
<name>G0U7M4_TRYVY</name>
<sequence length="99" mass="10907">MQVLCPHSALLVYRPSFSFPLCVCVCVCVKARGALSLLELLIVSLSLSFIYAHGVLTMCNNYTLLANEPTAPYITCQSTCSSWCLIAAIASYFTFVDKW</sequence>
<evidence type="ECO:0000313" key="2">
    <source>
        <dbReference type="EMBL" id="CCC51882.1"/>
    </source>
</evidence>
<protein>
    <submittedName>
        <fullName evidence="2">Uncharacterized protein</fullName>
    </submittedName>
</protein>
<dbReference type="EMBL" id="HE573026">
    <property type="protein sequence ID" value="CCC51882.1"/>
    <property type="molecule type" value="Genomic_DNA"/>
</dbReference>
<feature type="transmembrane region" description="Helical" evidence="1">
    <location>
        <begin position="12"/>
        <end position="29"/>
    </location>
</feature>
<dbReference type="AlphaFoldDB" id="G0U7M4"/>
<organism evidence="2">
    <name type="scientific">Trypanosoma vivax (strain Y486)</name>
    <dbReference type="NCBI Taxonomy" id="1055687"/>
    <lineage>
        <taxon>Eukaryota</taxon>
        <taxon>Discoba</taxon>
        <taxon>Euglenozoa</taxon>
        <taxon>Kinetoplastea</taxon>
        <taxon>Metakinetoplastina</taxon>
        <taxon>Trypanosomatida</taxon>
        <taxon>Trypanosomatidae</taxon>
        <taxon>Trypanosoma</taxon>
        <taxon>Duttonella</taxon>
    </lineage>
</organism>
<accession>G0U7M4</accession>
<gene>
    <name evidence="2" type="ORF">TVY486_1009270</name>
</gene>
<evidence type="ECO:0000256" key="1">
    <source>
        <dbReference type="SAM" id="Phobius"/>
    </source>
</evidence>
<feature type="transmembrane region" description="Helical" evidence="1">
    <location>
        <begin position="34"/>
        <end position="52"/>
    </location>
</feature>
<reference evidence="2" key="1">
    <citation type="journal article" date="2012" name="Proc. Natl. Acad. Sci. U.S.A.">
        <title>Antigenic diversity is generated by distinct evolutionary mechanisms in African trypanosome species.</title>
        <authorList>
            <person name="Jackson A.P."/>
            <person name="Berry A."/>
            <person name="Aslett M."/>
            <person name="Allison H.C."/>
            <person name="Burton P."/>
            <person name="Vavrova-Anderson J."/>
            <person name="Brown R."/>
            <person name="Browne H."/>
            <person name="Corton N."/>
            <person name="Hauser H."/>
            <person name="Gamble J."/>
            <person name="Gilderthorp R."/>
            <person name="Marcello L."/>
            <person name="McQuillan J."/>
            <person name="Otto T.D."/>
            <person name="Quail M.A."/>
            <person name="Sanders M.J."/>
            <person name="van Tonder A."/>
            <person name="Ginger M.L."/>
            <person name="Field M.C."/>
            <person name="Barry J.D."/>
            <person name="Hertz-Fowler C."/>
            <person name="Berriman M."/>
        </authorList>
    </citation>
    <scope>NUCLEOTIDE SEQUENCE</scope>
    <source>
        <strain evidence="2">Y486</strain>
    </source>
</reference>
<keyword evidence="1" id="KW-1133">Transmembrane helix</keyword>
<keyword evidence="1" id="KW-0472">Membrane</keyword>
<keyword evidence="1" id="KW-0812">Transmembrane</keyword>